<reference evidence="4" key="1">
    <citation type="journal article" date="2022" name="Front. Microbiol.">
        <title>Mirubactin C rescues the lethal effect of cell wall biosynthesis mutations in Bacillus subtilis.</title>
        <authorList>
            <person name="Kepplinger B."/>
            <person name="Wen X."/>
            <person name="Tyler A.R."/>
            <person name="Kim B.Y."/>
            <person name="Brown J."/>
            <person name="Banks P."/>
            <person name="Dashti Y."/>
            <person name="Mackenzie E.S."/>
            <person name="Wills C."/>
            <person name="Kawai Y."/>
            <person name="Waldron K.J."/>
            <person name="Allenby N.E.E."/>
            <person name="Wu L.J."/>
            <person name="Hall M.J."/>
            <person name="Errington J."/>
        </authorList>
    </citation>
    <scope>NUCLEOTIDE SEQUENCE</scope>
    <source>
        <strain evidence="4">MDA8-470</strain>
    </source>
</reference>
<feature type="compositionally biased region" description="Low complexity" evidence="1">
    <location>
        <begin position="38"/>
        <end position="49"/>
    </location>
</feature>
<evidence type="ECO:0000313" key="5">
    <source>
        <dbReference type="Proteomes" id="UP001164963"/>
    </source>
</evidence>
<dbReference type="Proteomes" id="UP001164963">
    <property type="component" value="Chromosome"/>
</dbReference>
<proteinExistence type="predicted"/>
<evidence type="ECO:0000256" key="2">
    <source>
        <dbReference type="SAM" id="SignalP"/>
    </source>
</evidence>
<feature type="signal peptide" evidence="2">
    <location>
        <begin position="1"/>
        <end position="27"/>
    </location>
</feature>
<accession>A0ABY6PQ56</accession>
<dbReference type="InterPro" id="IPR025711">
    <property type="entry name" value="PepSY"/>
</dbReference>
<evidence type="ECO:0000256" key="1">
    <source>
        <dbReference type="SAM" id="MobiDB-lite"/>
    </source>
</evidence>
<evidence type="ECO:0000313" key="4">
    <source>
        <dbReference type="EMBL" id="UZK54339.1"/>
    </source>
</evidence>
<protein>
    <submittedName>
        <fullName evidence="4">PepSY domain-containing protein</fullName>
    </submittedName>
</protein>
<evidence type="ECO:0000259" key="3">
    <source>
        <dbReference type="Pfam" id="PF03413"/>
    </source>
</evidence>
<sequence length="125" mass="12497">MKRKIVIGVVAAAVLVGGGTATAVALADDDGRDGGGTERAAASPAAIGKAAVPGTVTEAELDEEDGRLVWELEVYGSDKVWHDVTVDAGSGKVVGSRVDRDEDGRGVPRGGVVSLEEAVKAATGG</sequence>
<feature type="chain" id="PRO_5046054624" evidence="2">
    <location>
        <begin position="28"/>
        <end position="125"/>
    </location>
</feature>
<feature type="region of interest" description="Disordered" evidence="1">
    <location>
        <begin position="28"/>
        <end position="49"/>
    </location>
</feature>
<dbReference type="Pfam" id="PF03413">
    <property type="entry name" value="PepSY"/>
    <property type="match status" value="1"/>
</dbReference>
<feature type="domain" description="PepSY" evidence="3">
    <location>
        <begin position="46"/>
        <end position="96"/>
    </location>
</feature>
<dbReference type="Gene3D" id="3.10.450.40">
    <property type="match status" value="1"/>
</dbReference>
<gene>
    <name evidence="4" type="ORF">NEH16_09465</name>
</gene>
<organism evidence="4 5">
    <name type="scientific">Streptomyces drozdowiczii</name>
    <dbReference type="NCBI Taxonomy" id="202862"/>
    <lineage>
        <taxon>Bacteria</taxon>
        <taxon>Bacillati</taxon>
        <taxon>Actinomycetota</taxon>
        <taxon>Actinomycetes</taxon>
        <taxon>Kitasatosporales</taxon>
        <taxon>Streptomycetaceae</taxon>
        <taxon>Streptomyces</taxon>
    </lineage>
</organism>
<keyword evidence="2" id="KW-0732">Signal</keyword>
<dbReference type="RefSeq" id="WP_265541027.1">
    <property type="nucleotide sequence ID" value="NZ_CP098740.1"/>
</dbReference>
<keyword evidence="5" id="KW-1185">Reference proteome</keyword>
<name>A0ABY6PQ56_9ACTN</name>
<dbReference type="EMBL" id="CP098740">
    <property type="protein sequence ID" value="UZK54339.1"/>
    <property type="molecule type" value="Genomic_DNA"/>
</dbReference>